<dbReference type="PANTHER" id="PTHR33745">
    <property type="entry name" value="RSBT ANTAGONIST PROTEIN RSBS-RELATED"/>
    <property type="match status" value="1"/>
</dbReference>
<keyword evidence="4" id="KW-1185">Reference proteome</keyword>
<dbReference type="Pfam" id="PF01740">
    <property type="entry name" value="STAS"/>
    <property type="match status" value="1"/>
</dbReference>
<dbReference type="Proteomes" id="UP000037558">
    <property type="component" value="Unassembled WGS sequence"/>
</dbReference>
<dbReference type="STRING" id="284581.AMD01_06660"/>
<dbReference type="AlphaFoldDB" id="A0A0M0L924"/>
<comment type="caution">
    <text evidence="3">The sequence shown here is derived from an EMBL/GenBank/DDBJ whole genome shotgun (WGS) entry which is preliminary data.</text>
</comment>
<dbReference type="CDD" id="cd07041">
    <property type="entry name" value="STAS_RsbR_RsbS_like"/>
    <property type="match status" value="1"/>
</dbReference>
<organism evidence="3 4">
    <name type="scientific">Priestia koreensis</name>
    <dbReference type="NCBI Taxonomy" id="284581"/>
    <lineage>
        <taxon>Bacteria</taxon>
        <taxon>Bacillati</taxon>
        <taxon>Bacillota</taxon>
        <taxon>Bacilli</taxon>
        <taxon>Bacillales</taxon>
        <taxon>Bacillaceae</taxon>
        <taxon>Priestia</taxon>
    </lineage>
</organism>
<dbReference type="RefSeq" id="WP_053400637.1">
    <property type="nucleotide sequence ID" value="NZ_LILC01000009.1"/>
</dbReference>
<sequence>MHRNQDLYVFFMDSIPQLTEAWYDSLDRNKKPGIYSSENPEIIQQLKQHNYEFHLHFCELFIVSEQEFKANFLPWIKKIVQDVMYHGTPLHLIMQEFMKNRELYFSFLDTYASQHEDITLSLTMAYQRLITNMFDLVICTIAEESHEATQLRLKAQRKTIDELSAPVISLKECDIALLPLIGTIDEKRAQVILESTLERCIKMQVKKLYIDLSGTIIVSSVVGHHLSRLIGALRLVGIEPVLCGIRVEIAKNATQLGFVFEGIEIKSSLSKAISIY</sequence>
<name>A0A0M0L924_9BACI</name>
<dbReference type="SUPFAM" id="SSF52091">
    <property type="entry name" value="SpoIIaa-like"/>
    <property type="match status" value="1"/>
</dbReference>
<dbReference type="InterPro" id="IPR002645">
    <property type="entry name" value="STAS_dom"/>
</dbReference>
<protein>
    <recommendedName>
        <fullName evidence="2">STAS domain-containing protein</fullName>
    </recommendedName>
</protein>
<evidence type="ECO:0000256" key="1">
    <source>
        <dbReference type="ARBA" id="ARBA00022553"/>
    </source>
</evidence>
<proteinExistence type="predicted"/>
<evidence type="ECO:0000313" key="4">
    <source>
        <dbReference type="Proteomes" id="UP000037558"/>
    </source>
</evidence>
<dbReference type="InterPro" id="IPR051932">
    <property type="entry name" value="Bact_StressResp_Reg"/>
</dbReference>
<dbReference type="PANTHER" id="PTHR33745:SF3">
    <property type="entry name" value="RSBT CO-ANTAGONIST PROTEIN RSBRC"/>
    <property type="match status" value="1"/>
</dbReference>
<reference evidence="4" key="1">
    <citation type="submission" date="2015-08" db="EMBL/GenBank/DDBJ databases">
        <title>Fjat-14210 dsm16467.</title>
        <authorList>
            <person name="Liu B."/>
            <person name="Wang J."/>
            <person name="Zhu Y."/>
            <person name="Liu G."/>
            <person name="Chen Q."/>
            <person name="Chen Z."/>
            <person name="Lan J."/>
            <person name="Che J."/>
            <person name="Ge C."/>
            <person name="Shi H."/>
            <person name="Pan Z."/>
            <person name="Liu X."/>
        </authorList>
    </citation>
    <scope>NUCLEOTIDE SEQUENCE [LARGE SCALE GENOMIC DNA]</scope>
    <source>
        <strain evidence="4">DSM 16467</strain>
    </source>
</reference>
<keyword evidence="1" id="KW-0597">Phosphoprotein</keyword>
<evidence type="ECO:0000259" key="2">
    <source>
        <dbReference type="PROSITE" id="PS50801"/>
    </source>
</evidence>
<dbReference type="PROSITE" id="PS50801">
    <property type="entry name" value="STAS"/>
    <property type="match status" value="1"/>
</dbReference>
<accession>A0A0M0L924</accession>
<gene>
    <name evidence="3" type="ORF">AMD01_06660</name>
</gene>
<feature type="domain" description="STAS" evidence="2">
    <location>
        <begin position="174"/>
        <end position="276"/>
    </location>
</feature>
<dbReference type="PATRIC" id="fig|284581.3.peg.223"/>
<dbReference type="EMBL" id="LILC01000009">
    <property type="protein sequence ID" value="KOO47163.1"/>
    <property type="molecule type" value="Genomic_DNA"/>
</dbReference>
<dbReference type="Gene3D" id="3.30.750.24">
    <property type="entry name" value="STAS domain"/>
    <property type="match status" value="1"/>
</dbReference>
<evidence type="ECO:0000313" key="3">
    <source>
        <dbReference type="EMBL" id="KOO47163.1"/>
    </source>
</evidence>
<dbReference type="InterPro" id="IPR036513">
    <property type="entry name" value="STAS_dom_sf"/>
</dbReference>